<protein>
    <submittedName>
        <fullName evidence="1">Uncharacterized protein</fullName>
    </submittedName>
</protein>
<dbReference type="AlphaFoldDB" id="A0A0G3BQV7"/>
<name>A0A0G3BQV7_9BURK</name>
<evidence type="ECO:0000313" key="2">
    <source>
        <dbReference type="Proteomes" id="UP000035352"/>
    </source>
</evidence>
<organism evidence="1 2">
    <name type="scientific">Caldimonas brevitalea</name>
    <dbReference type="NCBI Taxonomy" id="413882"/>
    <lineage>
        <taxon>Bacteria</taxon>
        <taxon>Pseudomonadati</taxon>
        <taxon>Pseudomonadota</taxon>
        <taxon>Betaproteobacteria</taxon>
        <taxon>Burkholderiales</taxon>
        <taxon>Sphaerotilaceae</taxon>
        <taxon>Caldimonas</taxon>
    </lineage>
</organism>
<dbReference type="EMBL" id="CP011371">
    <property type="protein sequence ID" value="AKJ31802.1"/>
    <property type="molecule type" value="Genomic_DNA"/>
</dbReference>
<dbReference type="STRING" id="413882.AAW51_5111"/>
<accession>A0A0G3BQV7</accession>
<reference evidence="1 2" key="1">
    <citation type="submission" date="2015-05" db="EMBL/GenBank/DDBJ databases">
        <authorList>
            <person name="Tang B."/>
            <person name="Yu Y."/>
        </authorList>
    </citation>
    <scope>NUCLEOTIDE SEQUENCE [LARGE SCALE GENOMIC DNA]</scope>
    <source>
        <strain evidence="1 2">DSM 7029</strain>
    </source>
</reference>
<evidence type="ECO:0000313" key="1">
    <source>
        <dbReference type="EMBL" id="AKJ31802.1"/>
    </source>
</evidence>
<keyword evidence="2" id="KW-1185">Reference proteome</keyword>
<proteinExistence type="predicted"/>
<dbReference type="KEGG" id="pbh:AAW51_5111"/>
<sequence>MSPLLAAALAEAHALGRSRAWSPPSDAAVADAERLLDLVAAPWPAPEVLVEPTGVIALEWEAGAHGWLRLAVQGDATVEHSAVIEGDEYGQVESLSDGLPDWAAELLRRLYARDGA</sequence>
<dbReference type="Proteomes" id="UP000035352">
    <property type="component" value="Chromosome"/>
</dbReference>
<dbReference type="OrthoDB" id="8687023at2"/>
<gene>
    <name evidence="1" type="ORF">AAW51_5111</name>
</gene>
<dbReference type="RefSeq" id="WP_047196864.1">
    <property type="nucleotide sequence ID" value="NZ_CP011371.1"/>
</dbReference>